<accession>A0A8T2V520</accession>
<dbReference type="OrthoDB" id="1920822at2759"/>
<dbReference type="Proteomes" id="UP000825935">
    <property type="component" value="Chromosome 3"/>
</dbReference>
<comment type="caution">
    <text evidence="1">The sequence shown here is derived from an EMBL/GenBank/DDBJ whole genome shotgun (WGS) entry which is preliminary data.</text>
</comment>
<dbReference type="PANTHER" id="PTHR36342:SF1">
    <property type="entry name" value="PTB DOMAIN ENGULFMENT ADAPTER"/>
    <property type="match status" value="1"/>
</dbReference>
<proteinExistence type="predicted"/>
<evidence type="ECO:0000313" key="1">
    <source>
        <dbReference type="EMBL" id="KAH7440815.1"/>
    </source>
</evidence>
<reference evidence="1" key="1">
    <citation type="submission" date="2021-08" db="EMBL/GenBank/DDBJ databases">
        <title>WGS assembly of Ceratopteris richardii.</title>
        <authorList>
            <person name="Marchant D.B."/>
            <person name="Chen G."/>
            <person name="Jenkins J."/>
            <person name="Shu S."/>
            <person name="Leebens-Mack J."/>
            <person name="Grimwood J."/>
            <person name="Schmutz J."/>
            <person name="Soltis P."/>
            <person name="Soltis D."/>
            <person name="Chen Z.-H."/>
        </authorList>
    </citation>
    <scope>NUCLEOTIDE SEQUENCE</scope>
    <source>
        <strain evidence="1">Whitten #5841</strain>
        <tissue evidence="1">Leaf</tissue>
    </source>
</reference>
<keyword evidence="2" id="KW-1185">Reference proteome</keyword>
<dbReference type="EMBL" id="CM035408">
    <property type="protein sequence ID" value="KAH7440815.1"/>
    <property type="molecule type" value="Genomic_DNA"/>
</dbReference>
<sequence length="185" mass="20176">MGISGPGSSCYACSLIRPKATASREAGVIDVNSRMLVHVGTMPMRATPGPAQWVLSSADRFLSVQHYFTILQPLPTLSPCTAYDFQPANPEDPYTVVVALSGGGIHGVILERTLSRLPSKRCWKVGAAKDHLSMKEVAEFNRKWDTTLQLGKHDCRHYTDGLVEFLTGEKGIIQRLKSSASASIF</sequence>
<name>A0A8T2V520_CERRI</name>
<dbReference type="AlphaFoldDB" id="A0A8T2V520"/>
<dbReference type="OMA" id="DCRDFTN"/>
<organism evidence="1 2">
    <name type="scientific">Ceratopteris richardii</name>
    <name type="common">Triangle waterfern</name>
    <dbReference type="NCBI Taxonomy" id="49495"/>
    <lineage>
        <taxon>Eukaryota</taxon>
        <taxon>Viridiplantae</taxon>
        <taxon>Streptophyta</taxon>
        <taxon>Embryophyta</taxon>
        <taxon>Tracheophyta</taxon>
        <taxon>Polypodiopsida</taxon>
        <taxon>Polypodiidae</taxon>
        <taxon>Polypodiales</taxon>
        <taxon>Pteridineae</taxon>
        <taxon>Pteridaceae</taxon>
        <taxon>Parkerioideae</taxon>
        <taxon>Ceratopteris</taxon>
    </lineage>
</organism>
<evidence type="ECO:0000313" key="2">
    <source>
        <dbReference type="Proteomes" id="UP000825935"/>
    </source>
</evidence>
<gene>
    <name evidence="1" type="ORF">KP509_03G011900</name>
</gene>
<dbReference type="PANTHER" id="PTHR36342">
    <property type="entry name" value="PTB DOMAIN ENGULFMENT ADAPTER"/>
    <property type="match status" value="1"/>
</dbReference>
<protein>
    <submittedName>
        <fullName evidence="1">Uncharacterized protein</fullName>
    </submittedName>
</protein>